<evidence type="ECO:0000313" key="2">
    <source>
        <dbReference type="Proteomes" id="UP000254400"/>
    </source>
</evidence>
<dbReference type="AlphaFoldDB" id="A0A378XWH4"/>
<sequence length="243" mass="28696">MYKIRIGSHINDLCSPNLTVDEIKNQLAKAEQSHELLRTNEIQDEDMLLTALTEYARQQGHNVVVDTYKKAIELREKYDYKYIYGAKNLTNLVKGLSTTIVHYDAQDRIFKNLNDARIPIATGFTNFYIFNEWIRLANKDTSFGKDNTEMLSVLDGRYISNVFEYKKRKFYAVSTDTLYSKGMLKDPKHENDYYQSVVLYELIDRKKIEVFRQNVEGLIYFKFWLLSYFGVKKLPTIKWTKLK</sequence>
<accession>A0A378XWH4</accession>
<dbReference type="EMBL" id="UGSC01000001">
    <property type="protein sequence ID" value="SUA68416.1"/>
    <property type="molecule type" value="Genomic_DNA"/>
</dbReference>
<gene>
    <name evidence="1" type="ORF">NCTC10343_01671</name>
</gene>
<name>A0A378XWH4_PAEPO</name>
<evidence type="ECO:0000313" key="1">
    <source>
        <dbReference type="EMBL" id="SUA68416.1"/>
    </source>
</evidence>
<reference evidence="1 2" key="1">
    <citation type="submission" date="2018-06" db="EMBL/GenBank/DDBJ databases">
        <authorList>
            <consortium name="Pathogen Informatics"/>
            <person name="Doyle S."/>
        </authorList>
    </citation>
    <scope>NUCLEOTIDE SEQUENCE [LARGE SCALE GENOMIC DNA]</scope>
    <source>
        <strain evidence="1 2">NCTC10343</strain>
    </source>
</reference>
<protein>
    <submittedName>
        <fullName evidence="1">Uncharacterized protein</fullName>
    </submittedName>
</protein>
<dbReference type="GeneID" id="93350454"/>
<dbReference type="RefSeq" id="WP_019686755.1">
    <property type="nucleotide sequence ID" value="NZ_CP036496.1"/>
</dbReference>
<organism evidence="1 2">
    <name type="scientific">Paenibacillus polymyxa</name>
    <name type="common">Bacillus polymyxa</name>
    <dbReference type="NCBI Taxonomy" id="1406"/>
    <lineage>
        <taxon>Bacteria</taxon>
        <taxon>Bacillati</taxon>
        <taxon>Bacillota</taxon>
        <taxon>Bacilli</taxon>
        <taxon>Bacillales</taxon>
        <taxon>Paenibacillaceae</taxon>
        <taxon>Paenibacillus</taxon>
    </lineage>
</organism>
<dbReference type="Proteomes" id="UP000254400">
    <property type="component" value="Unassembled WGS sequence"/>
</dbReference>
<proteinExistence type="predicted"/>